<organism evidence="4 5">
    <name type="scientific">Rhodococcus wratislaviensis NBRC 100605</name>
    <dbReference type="NCBI Taxonomy" id="1219028"/>
    <lineage>
        <taxon>Bacteria</taxon>
        <taxon>Bacillati</taxon>
        <taxon>Actinomycetota</taxon>
        <taxon>Actinomycetes</taxon>
        <taxon>Mycobacteriales</taxon>
        <taxon>Nocardiaceae</taxon>
        <taxon>Rhodococcus</taxon>
    </lineage>
</organism>
<reference evidence="4 5" key="1">
    <citation type="submission" date="2014-02" db="EMBL/GenBank/DDBJ databases">
        <title>Whole genome shotgun sequence of Rhodococcus wratislaviensis NBRC 100605.</title>
        <authorList>
            <person name="Hosoyama A."/>
            <person name="Tsuchikane K."/>
            <person name="Yoshida I."/>
            <person name="Ohji S."/>
            <person name="Ichikawa N."/>
            <person name="Yamazoe A."/>
            <person name="Fujita N."/>
        </authorList>
    </citation>
    <scope>NUCLEOTIDE SEQUENCE [LARGE SCALE GENOMIC DNA]</scope>
    <source>
        <strain evidence="4 5">NBRC 100605</strain>
    </source>
</reference>
<dbReference type="Pfam" id="PF04264">
    <property type="entry name" value="YceI"/>
    <property type="match status" value="1"/>
</dbReference>
<name>X0PXD9_RHOWR</name>
<comment type="caution">
    <text evidence="4">The sequence shown here is derived from an EMBL/GenBank/DDBJ whole genome shotgun (WGS) entry which is preliminary data.</text>
</comment>
<accession>X0PXD9</accession>
<evidence type="ECO:0000259" key="3">
    <source>
        <dbReference type="Pfam" id="PF04264"/>
    </source>
</evidence>
<dbReference type="InterPro" id="IPR007372">
    <property type="entry name" value="Lipid/polyisoprenoid-bd_YceI"/>
</dbReference>
<dbReference type="PANTHER" id="PTHR34406:SF1">
    <property type="entry name" value="PROTEIN YCEI"/>
    <property type="match status" value="1"/>
</dbReference>
<feature type="domain" description="Lipid/polyisoprenoid-binding YceI-like" evidence="3">
    <location>
        <begin position="21"/>
        <end position="122"/>
    </location>
</feature>
<sequence length="203" mass="22393">MPDIQSASSDPASATIPGGTYAIDTERSTVTFRAKAFGLMWVRGRIPLREGSITISDGRITGTGLLAADRIDTALAPRDWHLRSTHYLHTDKHSTIEVAIDGADLSSQPVPCEVTVRGPRHPPSCSSDRSRRPTHSASPPRRRWIAPPIRCWARGPECHVVRTWPSRSSPGRPGTGRTANPLVQKIFRNRFRCTRTGGCPWEL</sequence>
<dbReference type="Proteomes" id="UP000019491">
    <property type="component" value="Unassembled WGS sequence"/>
</dbReference>
<dbReference type="Gene3D" id="2.40.128.110">
    <property type="entry name" value="Lipid/polyisoprenoid-binding, YceI-like"/>
    <property type="match status" value="1"/>
</dbReference>
<proteinExistence type="inferred from homology"/>
<feature type="region of interest" description="Disordered" evidence="2">
    <location>
        <begin position="115"/>
        <end position="142"/>
    </location>
</feature>
<evidence type="ECO:0000256" key="2">
    <source>
        <dbReference type="SAM" id="MobiDB-lite"/>
    </source>
</evidence>
<dbReference type="SUPFAM" id="SSF101874">
    <property type="entry name" value="YceI-like"/>
    <property type="match status" value="1"/>
</dbReference>
<keyword evidence="5" id="KW-1185">Reference proteome</keyword>
<feature type="region of interest" description="Disordered" evidence="2">
    <location>
        <begin position="1"/>
        <end position="20"/>
    </location>
</feature>
<feature type="compositionally biased region" description="Polar residues" evidence="2">
    <location>
        <begin position="1"/>
        <end position="12"/>
    </location>
</feature>
<gene>
    <name evidence="4" type="ORF">RW1_005_00820</name>
</gene>
<dbReference type="InterPro" id="IPR036761">
    <property type="entry name" value="TTHA0802/YceI-like_sf"/>
</dbReference>
<evidence type="ECO:0000256" key="1">
    <source>
        <dbReference type="ARBA" id="ARBA00008812"/>
    </source>
</evidence>
<protein>
    <recommendedName>
        <fullName evidence="3">Lipid/polyisoprenoid-binding YceI-like domain-containing protein</fullName>
    </recommendedName>
</protein>
<dbReference type="EMBL" id="BAWF01000005">
    <property type="protein sequence ID" value="GAF42977.1"/>
    <property type="molecule type" value="Genomic_DNA"/>
</dbReference>
<comment type="similarity">
    <text evidence="1">Belongs to the UPF0312 family.</text>
</comment>
<dbReference type="PANTHER" id="PTHR34406">
    <property type="entry name" value="PROTEIN YCEI"/>
    <property type="match status" value="1"/>
</dbReference>
<evidence type="ECO:0000313" key="5">
    <source>
        <dbReference type="Proteomes" id="UP000019491"/>
    </source>
</evidence>
<dbReference type="AlphaFoldDB" id="X0PXD9"/>
<evidence type="ECO:0000313" key="4">
    <source>
        <dbReference type="EMBL" id="GAF42977.1"/>
    </source>
</evidence>